<sequence length="95" mass="10697">MLRPKSIDLGSLKARLGPEKLGQWTTFRRADGTAGPSPASRVLQKTNEGIQELYVQAKKTAHVKTKAEKRRDSLRRQIRVITEAGEYRPSTPRLV</sequence>
<reference evidence="1" key="1">
    <citation type="submission" date="2022-07" db="EMBL/GenBank/DDBJ databases">
        <title>Fungi with potential for degradation of polypropylene.</title>
        <authorList>
            <person name="Gostincar C."/>
        </authorList>
    </citation>
    <scope>NUCLEOTIDE SEQUENCE</scope>
    <source>
        <strain evidence="1">EXF-13308</strain>
    </source>
</reference>
<dbReference type="AlphaFoldDB" id="A0AA38S7S6"/>
<organism evidence="1 2">
    <name type="scientific">Pleurostoma richardsiae</name>
    <dbReference type="NCBI Taxonomy" id="41990"/>
    <lineage>
        <taxon>Eukaryota</taxon>
        <taxon>Fungi</taxon>
        <taxon>Dikarya</taxon>
        <taxon>Ascomycota</taxon>
        <taxon>Pezizomycotina</taxon>
        <taxon>Sordariomycetes</taxon>
        <taxon>Sordariomycetidae</taxon>
        <taxon>Calosphaeriales</taxon>
        <taxon>Pleurostomataceae</taxon>
        <taxon>Pleurostoma</taxon>
    </lineage>
</organism>
<protein>
    <submittedName>
        <fullName evidence="1">Uncharacterized protein</fullName>
    </submittedName>
</protein>
<evidence type="ECO:0000313" key="1">
    <source>
        <dbReference type="EMBL" id="KAJ9157805.1"/>
    </source>
</evidence>
<accession>A0AA38S7S6</accession>
<comment type="caution">
    <text evidence="1">The sequence shown here is derived from an EMBL/GenBank/DDBJ whole genome shotgun (WGS) entry which is preliminary data.</text>
</comment>
<dbReference type="EMBL" id="JANBVO010000001">
    <property type="protein sequence ID" value="KAJ9157805.1"/>
    <property type="molecule type" value="Genomic_DNA"/>
</dbReference>
<name>A0AA38S7S6_9PEZI</name>
<proteinExistence type="predicted"/>
<evidence type="ECO:0000313" key="2">
    <source>
        <dbReference type="Proteomes" id="UP001174694"/>
    </source>
</evidence>
<dbReference type="Proteomes" id="UP001174694">
    <property type="component" value="Unassembled WGS sequence"/>
</dbReference>
<gene>
    <name evidence="1" type="ORF">NKR23_g76</name>
</gene>
<keyword evidence="2" id="KW-1185">Reference proteome</keyword>